<feature type="domain" description="Spore protein YkvP/CgeB glycosyl transferase-like" evidence="1">
    <location>
        <begin position="204"/>
        <end position="356"/>
    </location>
</feature>
<evidence type="ECO:0000313" key="3">
    <source>
        <dbReference type="Proteomes" id="UP000515472"/>
    </source>
</evidence>
<evidence type="ECO:0000313" key="2">
    <source>
        <dbReference type="EMBL" id="BCG47724.1"/>
    </source>
</evidence>
<name>A0A6S6M7J4_9BACT</name>
<dbReference type="EMBL" id="AP023213">
    <property type="protein sequence ID" value="BCG47724.1"/>
    <property type="molecule type" value="Genomic_DNA"/>
</dbReference>
<dbReference type="SUPFAM" id="SSF53756">
    <property type="entry name" value="UDP-Glycosyltransferase/glycogen phosphorylase"/>
    <property type="match status" value="1"/>
</dbReference>
<reference evidence="2 3" key="1">
    <citation type="submission" date="2020-06" db="EMBL/GenBank/DDBJ databases">
        <title>Interaction of electrochemicaly active bacteria, Geobacter bremensis R4 on different carbon anode.</title>
        <authorList>
            <person name="Meng L."/>
            <person name="Yoshida N."/>
        </authorList>
    </citation>
    <scope>NUCLEOTIDE SEQUENCE [LARGE SCALE GENOMIC DNA]</scope>
    <source>
        <strain evidence="2 3">R4</strain>
    </source>
</reference>
<dbReference type="Gene3D" id="3.40.50.2000">
    <property type="entry name" value="Glycogen Phosphorylase B"/>
    <property type="match status" value="2"/>
</dbReference>
<evidence type="ECO:0000259" key="1">
    <source>
        <dbReference type="Pfam" id="PF13524"/>
    </source>
</evidence>
<gene>
    <name evidence="2" type="ORF">GEOBRER4_n2570</name>
</gene>
<protein>
    <recommendedName>
        <fullName evidence="1">Spore protein YkvP/CgeB glycosyl transferase-like domain-containing protein</fullName>
    </recommendedName>
</protein>
<dbReference type="AlphaFoldDB" id="A0A6S6M7J4"/>
<accession>A0A6S6M7J4</accession>
<dbReference type="KEGG" id="gbn:GEOBRER4_24740"/>
<proteinExistence type="predicted"/>
<organism evidence="2 3">
    <name type="scientific">Citrifermentans bremense</name>
    <dbReference type="NCBI Taxonomy" id="60035"/>
    <lineage>
        <taxon>Bacteria</taxon>
        <taxon>Pseudomonadati</taxon>
        <taxon>Thermodesulfobacteriota</taxon>
        <taxon>Desulfuromonadia</taxon>
        <taxon>Geobacterales</taxon>
        <taxon>Geobacteraceae</taxon>
        <taxon>Citrifermentans</taxon>
    </lineage>
</organism>
<keyword evidence="3" id="KW-1185">Reference proteome</keyword>
<sequence>MRVVMFYHSLVSDWNHGNAHFLRGVATELRHRGHEVRVYEPKNGWSYENLLREKRVDALRRFKEVYPGLSGIPYELKQLYLDQALSGADLVIVHEWNEHELVQRVGEHRKSKGNYRLLFHDTHHRSVTNTKAMDAYDLSGFDGVLAYGGKIREIYLQNSWAERVWIWHEAADVRVFKPVGAAQKSGDVVWIGNWGDDERSKEIREFLVEPVRRLGLKATVYGVRYPKHALKLLQEAGITYGGWLPNFEVPRVFSRFRLTVHIPRRPYVTALPGIPTIRPFEALACGIPLISAPWDDCDELFSPDDDFIFADSGEQMQRQMRLLLDDPARAGRLASHGRGTILARHTCGHRIDELLQICSELGLNA</sequence>
<dbReference type="InterPro" id="IPR055259">
    <property type="entry name" value="YkvP/CgeB_Glyco_trans-like"/>
</dbReference>
<dbReference type="Pfam" id="PF13524">
    <property type="entry name" value="Glyco_trans_1_2"/>
    <property type="match status" value="1"/>
</dbReference>
<dbReference type="Proteomes" id="UP000515472">
    <property type="component" value="Chromosome"/>
</dbReference>
<dbReference type="RefSeq" id="WP_185242580.1">
    <property type="nucleotide sequence ID" value="NZ_AP023213.1"/>
</dbReference>